<dbReference type="OrthoDB" id="374944at2157"/>
<dbReference type="Proteomes" id="UP000010846">
    <property type="component" value="Chromosome"/>
</dbReference>
<dbReference type="AlphaFoldDB" id="L0IF01"/>
<sequence>MSHDSPTSHHRLVGVGLVVAGCTVFLALAVTGSIRHPLAAAARTTPVEFVAIGASLTLVVLGLIVWLAASLPE</sequence>
<dbReference type="HOGENOM" id="CLU_2695657_0_0_2"/>
<dbReference type="EMBL" id="CP003050">
    <property type="protein sequence ID" value="AGB16781.1"/>
    <property type="molecule type" value="Genomic_DNA"/>
</dbReference>
<gene>
    <name evidence="2" type="ordered locus">Halru_2194</name>
</gene>
<evidence type="ECO:0000256" key="1">
    <source>
        <dbReference type="SAM" id="Phobius"/>
    </source>
</evidence>
<evidence type="ECO:0000313" key="3">
    <source>
        <dbReference type="Proteomes" id="UP000010846"/>
    </source>
</evidence>
<feature type="transmembrane region" description="Helical" evidence="1">
    <location>
        <begin position="46"/>
        <end position="69"/>
    </location>
</feature>
<proteinExistence type="predicted"/>
<organism evidence="2 3">
    <name type="scientific">Halovivax ruber (strain DSM 18193 / JCM 13892 / XH-70)</name>
    <dbReference type="NCBI Taxonomy" id="797302"/>
    <lineage>
        <taxon>Archaea</taxon>
        <taxon>Methanobacteriati</taxon>
        <taxon>Methanobacteriota</taxon>
        <taxon>Stenosarchaea group</taxon>
        <taxon>Halobacteria</taxon>
        <taxon>Halobacteriales</taxon>
        <taxon>Natrialbaceae</taxon>
        <taxon>Halovivax</taxon>
    </lineage>
</organism>
<evidence type="ECO:0000313" key="2">
    <source>
        <dbReference type="EMBL" id="AGB16781.1"/>
    </source>
</evidence>
<dbReference type="GeneID" id="14376702"/>
<keyword evidence="3" id="KW-1185">Reference proteome</keyword>
<protein>
    <submittedName>
        <fullName evidence="2">Uncharacterized protein</fullName>
    </submittedName>
</protein>
<keyword evidence="1" id="KW-1133">Transmembrane helix</keyword>
<accession>L0IF01</accession>
<keyword evidence="1" id="KW-0472">Membrane</keyword>
<dbReference type="KEGG" id="hru:Halru_2194"/>
<keyword evidence="1" id="KW-0812">Transmembrane</keyword>
<reference evidence="2" key="1">
    <citation type="submission" date="2011-09" db="EMBL/GenBank/DDBJ databases">
        <title>Complete sequence of Halovivax ruber XH-70.</title>
        <authorList>
            <consortium name="US DOE Joint Genome Institute"/>
            <person name="Lucas S."/>
            <person name="Han J."/>
            <person name="Lapidus A."/>
            <person name="Cheng J.-F."/>
            <person name="Goodwin L."/>
            <person name="Pitluck S."/>
            <person name="Peters L."/>
            <person name="Mikhailova N."/>
            <person name="Davenport K."/>
            <person name="Detter J.C."/>
            <person name="Han C."/>
            <person name="Tapia R."/>
            <person name="Land M."/>
            <person name="Hauser L."/>
            <person name="Kyrpides N."/>
            <person name="Ivanova N."/>
            <person name="Pagani I."/>
            <person name="Sproer C."/>
            <person name="Anderson I."/>
            <person name="Woyke T."/>
        </authorList>
    </citation>
    <scope>NUCLEOTIDE SEQUENCE</scope>
    <source>
        <strain evidence="2">XH-70</strain>
    </source>
</reference>
<name>L0IF01_HALRX</name>
<feature type="transmembrane region" description="Helical" evidence="1">
    <location>
        <begin position="12"/>
        <end position="34"/>
    </location>
</feature>
<dbReference type="RefSeq" id="WP_015301393.1">
    <property type="nucleotide sequence ID" value="NC_019964.1"/>
</dbReference>